<accession>A0A6G9HEU3</accession>
<evidence type="ECO:0000256" key="1">
    <source>
        <dbReference type="SAM" id="Phobius"/>
    </source>
</evidence>
<keyword evidence="1" id="KW-0812">Transmembrane</keyword>
<sequence>MFLKFEIKMNVLSIILIVLFVTIAWQYLASRFGETLLPRPPTHHHGCAAAQVPALCPGCIQNIIAPQEQPEPSVLENYL</sequence>
<keyword evidence="1" id="KW-1133">Transmembrane helix</keyword>
<proteinExistence type="predicted"/>
<feature type="transmembrane region" description="Helical" evidence="1">
    <location>
        <begin position="7"/>
        <end position="28"/>
    </location>
</feature>
<organism evidence="2">
    <name type="scientific">Dikerogammarus haemobaphes virus 1</name>
    <dbReference type="NCBI Taxonomy" id="2704946"/>
    <lineage>
        <taxon>Viruses</taxon>
    </lineage>
</organism>
<name>A0A6G9HEU3_9VIRU</name>
<dbReference type="EMBL" id="MN604016">
    <property type="protein sequence ID" value="QIQ08587.1"/>
    <property type="molecule type" value="Genomic_DNA"/>
</dbReference>
<protein>
    <submittedName>
        <fullName evidence="2">Membrane protein</fullName>
    </submittedName>
</protein>
<reference evidence="2" key="1">
    <citation type="journal article" date="2020" name="MBio">
        <title>A New Family of DNA Viruses Causing Disease in Crustaceans from Diverse Aquatic Biomes.</title>
        <authorList>
            <person name="Subramaniam K."/>
            <person name="Behringer D.C."/>
            <person name="Bojko J."/>
            <person name="Yutin N."/>
            <person name="Clark A.S."/>
            <person name="Bateman K.S."/>
            <person name="van Aerle R."/>
            <person name="Bass D."/>
            <person name="Kerr R.C."/>
            <person name="Koonin E.V."/>
            <person name="Stentiford G.D."/>
            <person name="Waltzek T.B."/>
        </authorList>
    </citation>
    <scope>NUCLEOTIDE SEQUENCE</scope>
</reference>
<keyword evidence="1" id="KW-0472">Membrane</keyword>
<gene>
    <name evidence="2" type="primary">ORF22</name>
</gene>
<evidence type="ECO:0000313" key="2">
    <source>
        <dbReference type="EMBL" id="QIQ08587.1"/>
    </source>
</evidence>